<dbReference type="AlphaFoldDB" id="W6QEH0"/>
<reference evidence="1" key="1">
    <citation type="journal article" date="2014" name="Nat. Commun.">
        <title>Multiple recent horizontal transfers of a large genomic region in cheese making fungi.</title>
        <authorList>
            <person name="Cheeseman K."/>
            <person name="Ropars J."/>
            <person name="Renault P."/>
            <person name="Dupont J."/>
            <person name="Gouzy J."/>
            <person name="Branca A."/>
            <person name="Abraham A.L."/>
            <person name="Ceppi M."/>
            <person name="Conseiller E."/>
            <person name="Debuchy R."/>
            <person name="Malagnac F."/>
            <person name="Goarin A."/>
            <person name="Silar P."/>
            <person name="Lacoste S."/>
            <person name="Sallet E."/>
            <person name="Bensimon A."/>
            <person name="Giraud T."/>
            <person name="Brygoo Y."/>
        </authorList>
    </citation>
    <scope>NUCLEOTIDE SEQUENCE [LARGE SCALE GENOMIC DNA]</scope>
    <source>
        <strain evidence="1">FM164</strain>
    </source>
</reference>
<proteinExistence type="predicted"/>
<protein>
    <submittedName>
        <fullName evidence="1">Genomic scaffold, ProqFM164S03</fullName>
    </submittedName>
</protein>
<dbReference type="Proteomes" id="UP000030686">
    <property type="component" value="Unassembled WGS sequence"/>
</dbReference>
<keyword evidence="2" id="KW-1185">Reference proteome</keyword>
<organism evidence="1 2">
    <name type="scientific">Penicillium roqueforti (strain FM164)</name>
    <dbReference type="NCBI Taxonomy" id="1365484"/>
    <lineage>
        <taxon>Eukaryota</taxon>
        <taxon>Fungi</taxon>
        <taxon>Dikarya</taxon>
        <taxon>Ascomycota</taxon>
        <taxon>Pezizomycotina</taxon>
        <taxon>Eurotiomycetes</taxon>
        <taxon>Eurotiomycetidae</taxon>
        <taxon>Eurotiales</taxon>
        <taxon>Aspergillaceae</taxon>
        <taxon>Penicillium</taxon>
    </lineage>
</organism>
<name>W6QEH0_PENRF</name>
<sequence>MSTRQLLVGLKIQLVDQRLPRSAIDYLPFSGGPGLPMDAADWLAGSAANIVKLWKET</sequence>
<dbReference type="EMBL" id="HG792017">
    <property type="protein sequence ID" value="CDM34421.1"/>
    <property type="molecule type" value="Genomic_DNA"/>
</dbReference>
<accession>W6QEH0</accession>
<evidence type="ECO:0000313" key="1">
    <source>
        <dbReference type="EMBL" id="CDM34421.1"/>
    </source>
</evidence>
<evidence type="ECO:0000313" key="2">
    <source>
        <dbReference type="Proteomes" id="UP000030686"/>
    </source>
</evidence>
<gene>
    <name evidence="1" type="ORF">PROQFM164_S03g001145</name>
</gene>